<gene>
    <name evidence="2" type="ORF">NDU88_002247</name>
</gene>
<dbReference type="Proteomes" id="UP001066276">
    <property type="component" value="Chromosome 4_2"/>
</dbReference>
<protein>
    <submittedName>
        <fullName evidence="2">Uncharacterized protein</fullName>
    </submittedName>
</protein>
<sequence>MAVTPAAVRTAAVRTAAVRSATAGAPSHWLVKPIGFDVNQCGLAPRSSTAYRHGVSRQRIDLTSHCHTSQAPSAGTCEEKDESYRVPTAGGPVDNGGTSYNTSIPT</sequence>
<keyword evidence="3" id="KW-1185">Reference proteome</keyword>
<evidence type="ECO:0000313" key="2">
    <source>
        <dbReference type="EMBL" id="KAJ1161766.1"/>
    </source>
</evidence>
<accession>A0AAV7S9W1</accession>
<comment type="caution">
    <text evidence="2">The sequence shown here is derived from an EMBL/GenBank/DDBJ whole genome shotgun (WGS) entry which is preliminary data.</text>
</comment>
<feature type="compositionally biased region" description="Polar residues" evidence="1">
    <location>
        <begin position="96"/>
        <end position="106"/>
    </location>
</feature>
<reference evidence="2" key="1">
    <citation type="journal article" date="2022" name="bioRxiv">
        <title>Sequencing and chromosome-scale assembly of the giantPleurodeles waltlgenome.</title>
        <authorList>
            <person name="Brown T."/>
            <person name="Elewa A."/>
            <person name="Iarovenko S."/>
            <person name="Subramanian E."/>
            <person name="Araus A.J."/>
            <person name="Petzold A."/>
            <person name="Susuki M."/>
            <person name="Suzuki K.-i.T."/>
            <person name="Hayashi T."/>
            <person name="Toyoda A."/>
            <person name="Oliveira C."/>
            <person name="Osipova E."/>
            <person name="Leigh N.D."/>
            <person name="Simon A."/>
            <person name="Yun M.H."/>
        </authorList>
    </citation>
    <scope>NUCLEOTIDE SEQUENCE</scope>
    <source>
        <strain evidence="2">20211129_DDA</strain>
        <tissue evidence="2">Liver</tissue>
    </source>
</reference>
<proteinExistence type="predicted"/>
<evidence type="ECO:0000313" key="3">
    <source>
        <dbReference type="Proteomes" id="UP001066276"/>
    </source>
</evidence>
<dbReference type="AlphaFoldDB" id="A0AAV7S9W1"/>
<evidence type="ECO:0000256" key="1">
    <source>
        <dbReference type="SAM" id="MobiDB-lite"/>
    </source>
</evidence>
<dbReference type="EMBL" id="JANPWB010000008">
    <property type="protein sequence ID" value="KAJ1161766.1"/>
    <property type="molecule type" value="Genomic_DNA"/>
</dbReference>
<feature type="region of interest" description="Disordered" evidence="1">
    <location>
        <begin position="66"/>
        <end position="106"/>
    </location>
</feature>
<organism evidence="2 3">
    <name type="scientific">Pleurodeles waltl</name>
    <name type="common">Iberian ribbed newt</name>
    <dbReference type="NCBI Taxonomy" id="8319"/>
    <lineage>
        <taxon>Eukaryota</taxon>
        <taxon>Metazoa</taxon>
        <taxon>Chordata</taxon>
        <taxon>Craniata</taxon>
        <taxon>Vertebrata</taxon>
        <taxon>Euteleostomi</taxon>
        <taxon>Amphibia</taxon>
        <taxon>Batrachia</taxon>
        <taxon>Caudata</taxon>
        <taxon>Salamandroidea</taxon>
        <taxon>Salamandridae</taxon>
        <taxon>Pleurodelinae</taxon>
        <taxon>Pleurodeles</taxon>
    </lineage>
</organism>
<name>A0AAV7S9W1_PLEWA</name>